<dbReference type="InterPro" id="IPR036249">
    <property type="entry name" value="Thioredoxin-like_sf"/>
</dbReference>
<reference evidence="5 6" key="1">
    <citation type="submission" date="2020-02" db="EMBL/GenBank/DDBJ databases">
        <title>Genome sequencing for Kineobactrum sp. M2.</title>
        <authorList>
            <person name="Park S.-J."/>
        </authorList>
    </citation>
    <scope>NUCLEOTIDE SEQUENCE [LARGE SCALE GENOMIC DNA]</scope>
    <source>
        <strain evidence="5 6">M2</strain>
    </source>
</reference>
<dbReference type="InterPro" id="IPR003782">
    <property type="entry name" value="SCO1/SenC"/>
</dbReference>
<evidence type="ECO:0000256" key="4">
    <source>
        <dbReference type="SAM" id="SignalP"/>
    </source>
</evidence>
<protein>
    <submittedName>
        <fullName evidence="5">SCO family protein</fullName>
    </submittedName>
</protein>
<dbReference type="Gene3D" id="3.40.30.10">
    <property type="entry name" value="Glutaredoxin"/>
    <property type="match status" value="1"/>
</dbReference>
<evidence type="ECO:0000256" key="1">
    <source>
        <dbReference type="ARBA" id="ARBA00010996"/>
    </source>
</evidence>
<feature type="chain" id="PRO_5025340916" evidence="4">
    <location>
        <begin position="34"/>
        <end position="237"/>
    </location>
</feature>
<feature type="signal peptide" evidence="4">
    <location>
        <begin position="1"/>
        <end position="33"/>
    </location>
</feature>
<feature type="binding site" evidence="2">
    <location>
        <position position="92"/>
    </location>
    <ligand>
        <name>Cu cation</name>
        <dbReference type="ChEBI" id="CHEBI:23378"/>
    </ligand>
</feature>
<dbReference type="CDD" id="cd02968">
    <property type="entry name" value="SCO"/>
    <property type="match status" value="1"/>
</dbReference>
<feature type="binding site" evidence="2">
    <location>
        <position position="96"/>
    </location>
    <ligand>
        <name>Cu cation</name>
        <dbReference type="ChEBI" id="CHEBI:23378"/>
    </ligand>
</feature>
<dbReference type="EMBL" id="CP048711">
    <property type="protein sequence ID" value="QIB64984.1"/>
    <property type="molecule type" value="Genomic_DNA"/>
</dbReference>
<dbReference type="PANTHER" id="PTHR12151">
    <property type="entry name" value="ELECTRON TRANSPORT PROTIN SCO1/SENC FAMILY MEMBER"/>
    <property type="match status" value="1"/>
</dbReference>
<evidence type="ECO:0000313" key="6">
    <source>
        <dbReference type="Proteomes" id="UP000477680"/>
    </source>
</evidence>
<evidence type="ECO:0000313" key="5">
    <source>
        <dbReference type="EMBL" id="QIB64984.1"/>
    </source>
</evidence>
<keyword evidence="3" id="KW-1015">Disulfide bond</keyword>
<feature type="disulfide bond" description="Redox-active" evidence="3">
    <location>
        <begin position="92"/>
        <end position="96"/>
    </location>
</feature>
<comment type="similarity">
    <text evidence="1">Belongs to the SCO1/2 family.</text>
</comment>
<dbReference type="GO" id="GO:0046872">
    <property type="term" value="F:metal ion binding"/>
    <property type="evidence" value="ECO:0007669"/>
    <property type="project" value="UniProtKB-KW"/>
</dbReference>
<keyword evidence="4" id="KW-0732">Signal</keyword>
<dbReference type="PANTHER" id="PTHR12151:SF25">
    <property type="entry name" value="LINALOOL DEHYDRATASE_ISOMERASE DOMAIN-CONTAINING PROTEIN"/>
    <property type="match status" value="1"/>
</dbReference>
<dbReference type="KEGG" id="kim:G3T16_05800"/>
<keyword evidence="2" id="KW-0186">Copper</keyword>
<proteinExistence type="inferred from homology"/>
<evidence type="ECO:0000256" key="3">
    <source>
        <dbReference type="PIRSR" id="PIRSR603782-2"/>
    </source>
</evidence>
<dbReference type="AlphaFoldDB" id="A0A6C0U6B5"/>
<name>A0A6C0U6B5_9GAMM</name>
<dbReference type="Pfam" id="PF02630">
    <property type="entry name" value="SCO1-SenC"/>
    <property type="match status" value="1"/>
</dbReference>
<accession>A0A6C0U6B5</accession>
<keyword evidence="2" id="KW-0479">Metal-binding</keyword>
<sequence>MHDNSTSRSFRPALKLHLFTLLAVFLATSTVAAQQHDHNQHGDHGETGPAATTDSLSQIKFSFSLQGDNNLTVSASDFRGRYTLVAFGFTHCAHICPVMAASMAKVLHAVDTDQHKEPVRSQRLGPEKISAVFISVDSERDTPAGTAQYATAFHPAMIGLSGSYPKIAEAAKNFKASFAVTKTQRNYTVQHTSHIYLMSPQGQAIALFPMNITPSQVWREIDDHHEANHKTPKGEAS</sequence>
<dbReference type="SUPFAM" id="SSF52833">
    <property type="entry name" value="Thioredoxin-like"/>
    <property type="match status" value="1"/>
</dbReference>
<gene>
    <name evidence="5" type="ORF">G3T16_05800</name>
</gene>
<keyword evidence="6" id="KW-1185">Reference proteome</keyword>
<dbReference type="RefSeq" id="WP_163494233.1">
    <property type="nucleotide sequence ID" value="NZ_CP048711.1"/>
</dbReference>
<organism evidence="5 6">
    <name type="scientific">Kineobactrum salinum</name>
    <dbReference type="NCBI Taxonomy" id="2708301"/>
    <lineage>
        <taxon>Bacteria</taxon>
        <taxon>Pseudomonadati</taxon>
        <taxon>Pseudomonadota</taxon>
        <taxon>Gammaproteobacteria</taxon>
        <taxon>Cellvibrionales</taxon>
        <taxon>Halieaceae</taxon>
        <taxon>Kineobactrum</taxon>
    </lineage>
</organism>
<dbReference type="Proteomes" id="UP000477680">
    <property type="component" value="Chromosome"/>
</dbReference>
<feature type="binding site" evidence="2">
    <location>
        <position position="191"/>
    </location>
    <ligand>
        <name>Cu cation</name>
        <dbReference type="ChEBI" id="CHEBI:23378"/>
    </ligand>
</feature>
<evidence type="ECO:0000256" key="2">
    <source>
        <dbReference type="PIRSR" id="PIRSR603782-1"/>
    </source>
</evidence>